<dbReference type="EMBL" id="CP113797">
    <property type="protein sequence ID" value="WAL60967.1"/>
    <property type="molecule type" value="Genomic_DNA"/>
</dbReference>
<gene>
    <name evidence="1" type="ORF">OXH18_02920</name>
</gene>
<protein>
    <submittedName>
        <fullName evidence="1">Uncharacterized protein</fullName>
    </submittedName>
</protein>
<proteinExistence type="predicted"/>
<dbReference type="Proteomes" id="UP001163152">
    <property type="component" value="Chromosome"/>
</dbReference>
<evidence type="ECO:0000313" key="2">
    <source>
        <dbReference type="Proteomes" id="UP001163152"/>
    </source>
</evidence>
<keyword evidence="2" id="KW-1185">Reference proteome</keyword>
<organism evidence="1 2">
    <name type="scientific">Thermocoleostomius sinensis A174</name>
    <dbReference type="NCBI Taxonomy" id="2016057"/>
    <lineage>
        <taxon>Bacteria</taxon>
        <taxon>Bacillati</taxon>
        <taxon>Cyanobacteriota</taxon>
        <taxon>Cyanophyceae</taxon>
        <taxon>Oculatellales</taxon>
        <taxon>Oculatellaceae</taxon>
        <taxon>Thermocoleostomius</taxon>
    </lineage>
</organism>
<accession>A0A9E8ZDK7</accession>
<reference evidence="1" key="1">
    <citation type="submission" date="2022-12" db="EMBL/GenBank/DDBJ databases">
        <title>Polyphasic identification of a Novel Hot-Spring Cyanobacterium Ocullathermofonsia sinensis gen nov. sp. nov. and Genomic Insights on its Adaptations to the Thermal Habitat.</title>
        <authorList>
            <person name="Daroch M."/>
            <person name="Tang J."/>
            <person name="Jiang Y."/>
        </authorList>
    </citation>
    <scope>NUCLEOTIDE SEQUENCE</scope>
    <source>
        <strain evidence="1">PKUAC-SCTA174</strain>
    </source>
</reference>
<dbReference type="KEGG" id="tsin:OXH18_02920"/>
<name>A0A9E8ZDK7_9CYAN</name>
<sequence length="47" mass="5246">MRSNAPYCLQGELEEVLRRLATQVLEKVAIDEQFTSFMGLADCGRVG</sequence>
<dbReference type="AlphaFoldDB" id="A0A9E8ZDK7"/>
<dbReference type="RefSeq" id="WP_268610923.1">
    <property type="nucleotide sequence ID" value="NZ_CP113797.1"/>
</dbReference>
<evidence type="ECO:0000313" key="1">
    <source>
        <dbReference type="EMBL" id="WAL60967.1"/>
    </source>
</evidence>